<dbReference type="GO" id="GO:0008528">
    <property type="term" value="F:G protein-coupled peptide receptor activity"/>
    <property type="evidence" value="ECO:0007669"/>
    <property type="project" value="TreeGrafter"/>
</dbReference>
<dbReference type="Gene3D" id="1.20.1070.10">
    <property type="entry name" value="Rhodopsin 7-helix transmembrane proteins"/>
    <property type="match status" value="1"/>
</dbReference>
<dbReference type="PRINTS" id="PR00249">
    <property type="entry name" value="GPCRSECRETIN"/>
</dbReference>
<keyword evidence="4 13" id="KW-0812">Transmembrane</keyword>
<evidence type="ECO:0000256" key="9">
    <source>
        <dbReference type="ARBA" id="ARBA00023157"/>
    </source>
</evidence>
<dbReference type="Pfam" id="PF02793">
    <property type="entry name" value="HRM"/>
    <property type="match status" value="1"/>
</dbReference>
<dbReference type="GO" id="GO:0005886">
    <property type="term" value="C:plasma membrane"/>
    <property type="evidence" value="ECO:0007669"/>
    <property type="project" value="UniProtKB-SubCell"/>
</dbReference>
<evidence type="ECO:0000256" key="4">
    <source>
        <dbReference type="ARBA" id="ARBA00022692"/>
    </source>
</evidence>
<evidence type="ECO:0000256" key="10">
    <source>
        <dbReference type="ARBA" id="ARBA00023170"/>
    </source>
</evidence>
<evidence type="ECO:0000256" key="3">
    <source>
        <dbReference type="ARBA" id="ARBA00022475"/>
    </source>
</evidence>
<name>A0A974HDE5_XENLA</name>
<organism evidence="16 17">
    <name type="scientific">Xenopus laevis</name>
    <name type="common">African clawed frog</name>
    <dbReference type="NCBI Taxonomy" id="8355"/>
    <lineage>
        <taxon>Eukaryota</taxon>
        <taxon>Metazoa</taxon>
        <taxon>Chordata</taxon>
        <taxon>Craniata</taxon>
        <taxon>Vertebrata</taxon>
        <taxon>Euteleostomi</taxon>
        <taxon>Amphibia</taxon>
        <taxon>Batrachia</taxon>
        <taxon>Anura</taxon>
        <taxon>Pipoidea</taxon>
        <taxon>Pipidae</taxon>
        <taxon>Xenopodinae</taxon>
        <taxon>Xenopus</taxon>
        <taxon>Xenopus</taxon>
    </lineage>
</organism>
<feature type="transmembrane region" description="Helical" evidence="13">
    <location>
        <begin position="150"/>
        <end position="173"/>
    </location>
</feature>
<dbReference type="EMBL" id="CM004477">
    <property type="protein sequence ID" value="OCT73879.1"/>
    <property type="molecule type" value="Genomic_DNA"/>
</dbReference>
<dbReference type="OMA" id="IWIAFRI"/>
<dbReference type="PROSITE" id="PS50227">
    <property type="entry name" value="G_PROTEIN_RECEP_F2_3"/>
    <property type="match status" value="1"/>
</dbReference>
<dbReference type="PROSITE" id="PS00650">
    <property type="entry name" value="G_PROTEIN_RECEP_F2_2"/>
    <property type="match status" value="1"/>
</dbReference>
<keyword evidence="3" id="KW-1003">Cell membrane</keyword>
<evidence type="ECO:0000256" key="1">
    <source>
        <dbReference type="ARBA" id="ARBA00004651"/>
    </source>
</evidence>
<dbReference type="PANTHER" id="PTHR45620:SF22">
    <property type="entry name" value="VASOACTIVE INTESTINAL POLYPEPTIDE RECEPTOR 2"/>
    <property type="match status" value="1"/>
</dbReference>
<sequence>MITAAAAFAFKQPDSLCAMEKLLRVLVLMVPLLFSVQGFHPECRIKLVLKQQEMNCMAKLKAQESEMSSQKGCIGVWDNITCWETALHGENVTQNCPVVLRYMNGKQGNISRTCTPRGWTEIYPDIFDACGYNENATLEVGVTLRMPDEAIYTFGHSVSLIALTVGSTILCLFRKLHCTRNYIHLNLFISFILKAISVLVKDDFLFSNPNSCSESLIGCKMILVFLQYCVMANFYWLLVEGLYLQTLLVMIFSPNRHFTVYLLIGWGIPTIFIIVWIISRIYLDDTECWDTNDHSVPWWIIRIPIIISITLNFCLFINIIRILIQKLRSPDVGGNDQSQFKRLTKSTLLLIPLFGVHYMVFTVFHMPSFSECQIWFELCVGSFQGLVVVILYCFLNTEVQGELKRKWRSWDYIRYKKRDKRMHSFTISHNGSESAPQFHRNSRAQSILQTETTVI</sequence>
<keyword evidence="5" id="KW-0732">Signal</keyword>
<evidence type="ECO:0000256" key="12">
    <source>
        <dbReference type="ARBA" id="ARBA00023224"/>
    </source>
</evidence>
<dbReference type="PRINTS" id="PR01155">
    <property type="entry name" value="VIP2RECEPTOR"/>
</dbReference>
<dbReference type="InterPro" id="IPR002284">
    <property type="entry name" value="GPCR_2_VIP_rcpt_2"/>
</dbReference>
<keyword evidence="9" id="KW-1015">Disulfide bond</keyword>
<dbReference type="InterPro" id="IPR050332">
    <property type="entry name" value="GPCR_2"/>
</dbReference>
<dbReference type="InterPro" id="IPR001879">
    <property type="entry name" value="GPCR_2_extracellular_dom"/>
</dbReference>
<feature type="transmembrane region" description="Helical" evidence="13">
    <location>
        <begin position="299"/>
        <end position="320"/>
    </location>
</feature>
<dbReference type="InterPro" id="IPR017981">
    <property type="entry name" value="GPCR_2-like_7TM"/>
</dbReference>
<feature type="domain" description="G-protein coupled receptors family 2 profile 1" evidence="14">
    <location>
        <begin position="55"/>
        <end position="134"/>
    </location>
</feature>
<dbReference type="FunFam" id="1.20.1070.10:FF:000032">
    <property type="entry name" value="Vasoactive intestinal polypeptide receptor 1"/>
    <property type="match status" value="1"/>
</dbReference>
<keyword evidence="6 13" id="KW-1133">Transmembrane helix</keyword>
<keyword evidence="12" id="KW-0807">Transducer</keyword>
<evidence type="ECO:0000259" key="15">
    <source>
        <dbReference type="PROSITE" id="PS50261"/>
    </source>
</evidence>
<dbReference type="CDD" id="cd15986">
    <property type="entry name" value="7tmB1_VIP-R2"/>
    <property type="match status" value="1"/>
</dbReference>
<keyword evidence="11" id="KW-0325">Glycoprotein</keyword>
<comment type="similarity">
    <text evidence="2">Belongs to the G-protein coupled receptor 2 family.</text>
</comment>
<accession>A0A974HDE5</accession>
<dbReference type="Pfam" id="PF00002">
    <property type="entry name" value="7tm_2"/>
    <property type="match status" value="1"/>
</dbReference>
<protein>
    <submittedName>
        <fullName evidence="16">Uncharacterized protein</fullName>
    </submittedName>
</protein>
<dbReference type="InterPro" id="IPR001571">
    <property type="entry name" value="GPCR_2_VIP_rcpt"/>
</dbReference>
<dbReference type="SUPFAM" id="SSF111418">
    <property type="entry name" value="Hormone receptor domain"/>
    <property type="match status" value="1"/>
</dbReference>
<keyword evidence="7" id="KW-0297">G-protein coupled receptor</keyword>
<feature type="transmembrane region" description="Helical" evidence="13">
    <location>
        <begin position="260"/>
        <end position="279"/>
    </location>
</feature>
<feature type="domain" description="G-protein coupled receptors family 2 profile 2" evidence="15">
    <location>
        <begin position="148"/>
        <end position="396"/>
    </location>
</feature>
<dbReference type="AlphaFoldDB" id="A0A974HDE5"/>
<evidence type="ECO:0000256" key="5">
    <source>
        <dbReference type="ARBA" id="ARBA00022729"/>
    </source>
</evidence>
<gene>
    <name evidence="16" type="ORF">XELAEV_18032843mg</name>
</gene>
<dbReference type="SMART" id="SM00008">
    <property type="entry name" value="HormR"/>
    <property type="match status" value="1"/>
</dbReference>
<evidence type="ECO:0000256" key="13">
    <source>
        <dbReference type="SAM" id="Phobius"/>
    </source>
</evidence>
<dbReference type="SUPFAM" id="SSF81321">
    <property type="entry name" value="Family A G protein-coupled receptor-like"/>
    <property type="match status" value="1"/>
</dbReference>
<dbReference type="Gene3D" id="4.10.1240.10">
    <property type="entry name" value="GPCR, family 2, extracellular hormone receptor domain"/>
    <property type="match status" value="1"/>
</dbReference>
<keyword evidence="10" id="KW-0675">Receptor</keyword>
<reference evidence="17" key="1">
    <citation type="journal article" date="2016" name="Nature">
        <title>Genome evolution in the allotetraploid frog Xenopus laevis.</title>
        <authorList>
            <person name="Session A.M."/>
            <person name="Uno Y."/>
            <person name="Kwon T."/>
            <person name="Chapman J.A."/>
            <person name="Toyoda A."/>
            <person name="Takahashi S."/>
            <person name="Fukui A."/>
            <person name="Hikosaka A."/>
            <person name="Suzuki A."/>
            <person name="Kondo M."/>
            <person name="van Heeringen S.J."/>
            <person name="Quigley I."/>
            <person name="Heinz S."/>
            <person name="Ogino H."/>
            <person name="Ochi H."/>
            <person name="Hellsten U."/>
            <person name="Lyons J.B."/>
            <person name="Simakov O."/>
            <person name="Putnam N."/>
            <person name="Stites J."/>
            <person name="Kuroki Y."/>
            <person name="Tanaka T."/>
            <person name="Michiue T."/>
            <person name="Watanabe M."/>
            <person name="Bogdanovic O."/>
            <person name="Lister R."/>
            <person name="Georgiou G."/>
            <person name="Paranjpe S.S."/>
            <person name="van Kruijsbergen I."/>
            <person name="Shu S."/>
            <person name="Carlson J."/>
            <person name="Kinoshita T."/>
            <person name="Ohta Y."/>
            <person name="Mawaribuchi S."/>
            <person name="Jenkins J."/>
            <person name="Grimwood J."/>
            <person name="Schmutz J."/>
            <person name="Mitros T."/>
            <person name="Mozaffari S.V."/>
            <person name="Suzuki Y."/>
            <person name="Haramoto Y."/>
            <person name="Yamamoto T.S."/>
            <person name="Takagi C."/>
            <person name="Heald R."/>
            <person name="Miller K."/>
            <person name="Haudenschild C."/>
            <person name="Kitzman J."/>
            <person name="Nakayama T."/>
            <person name="Izutsu Y."/>
            <person name="Robert J."/>
            <person name="Fortriede J."/>
            <person name="Burns K."/>
            <person name="Lotay V."/>
            <person name="Karimi K."/>
            <person name="Yasuoka Y."/>
            <person name="Dichmann D.S."/>
            <person name="Flajnik M.F."/>
            <person name="Houston D.W."/>
            <person name="Shendure J."/>
            <person name="DuPasquier L."/>
            <person name="Vize P.D."/>
            <person name="Zorn A.M."/>
            <person name="Ito M."/>
            <person name="Marcotte E.M."/>
            <person name="Wallingford J.B."/>
            <person name="Ito Y."/>
            <person name="Asashima M."/>
            <person name="Ueno N."/>
            <person name="Matsuda Y."/>
            <person name="Veenstra G.J."/>
            <person name="Fujiyama A."/>
            <person name="Harland R.M."/>
            <person name="Taira M."/>
            <person name="Rokhsar D.S."/>
        </authorList>
    </citation>
    <scope>NUCLEOTIDE SEQUENCE [LARGE SCALE GENOMIC DNA]</scope>
    <source>
        <strain evidence="17">J</strain>
    </source>
</reference>
<evidence type="ECO:0000256" key="11">
    <source>
        <dbReference type="ARBA" id="ARBA00023180"/>
    </source>
</evidence>
<evidence type="ECO:0000313" key="16">
    <source>
        <dbReference type="EMBL" id="OCT73879.1"/>
    </source>
</evidence>
<dbReference type="GO" id="GO:0017046">
    <property type="term" value="F:peptide hormone binding"/>
    <property type="evidence" value="ECO:0007669"/>
    <property type="project" value="TreeGrafter"/>
</dbReference>
<evidence type="ECO:0000256" key="6">
    <source>
        <dbReference type="ARBA" id="ARBA00022989"/>
    </source>
</evidence>
<dbReference type="PANTHER" id="PTHR45620">
    <property type="entry name" value="PDF RECEPTOR-LIKE PROTEIN-RELATED"/>
    <property type="match status" value="1"/>
</dbReference>
<feature type="transmembrane region" description="Helical" evidence="13">
    <location>
        <begin position="374"/>
        <end position="395"/>
    </location>
</feature>
<dbReference type="InterPro" id="IPR047035">
    <property type="entry name" value="VIP-R2_7TM"/>
</dbReference>
<comment type="subcellular location">
    <subcellularLocation>
        <location evidence="1">Cell membrane</location>
        <topology evidence="1">Multi-pass membrane protein</topology>
    </subcellularLocation>
</comment>
<dbReference type="GO" id="GO:0007166">
    <property type="term" value="P:cell surface receptor signaling pathway"/>
    <property type="evidence" value="ECO:0007669"/>
    <property type="project" value="InterPro"/>
</dbReference>
<dbReference type="InterPro" id="IPR000832">
    <property type="entry name" value="GPCR_2_secretin-like"/>
</dbReference>
<dbReference type="Proteomes" id="UP000694892">
    <property type="component" value="Chromosome 6S"/>
</dbReference>
<dbReference type="PROSITE" id="PS50261">
    <property type="entry name" value="G_PROTEIN_RECEP_F2_4"/>
    <property type="match status" value="1"/>
</dbReference>
<keyword evidence="8 13" id="KW-0472">Membrane</keyword>
<evidence type="ECO:0000256" key="8">
    <source>
        <dbReference type="ARBA" id="ARBA00023136"/>
    </source>
</evidence>
<evidence type="ECO:0000256" key="7">
    <source>
        <dbReference type="ARBA" id="ARBA00023040"/>
    </source>
</evidence>
<evidence type="ECO:0000256" key="2">
    <source>
        <dbReference type="ARBA" id="ARBA00005314"/>
    </source>
</evidence>
<dbReference type="GO" id="GO:0004999">
    <property type="term" value="F:vasoactive intestinal polypeptide receptor activity"/>
    <property type="evidence" value="ECO:0007669"/>
    <property type="project" value="InterPro"/>
</dbReference>
<evidence type="ECO:0000313" key="17">
    <source>
        <dbReference type="Proteomes" id="UP000694892"/>
    </source>
</evidence>
<dbReference type="PRINTS" id="PR00491">
    <property type="entry name" value="VASOACTVEIPR"/>
</dbReference>
<dbReference type="InterPro" id="IPR036445">
    <property type="entry name" value="GPCR_2_extracell_dom_sf"/>
</dbReference>
<dbReference type="PROSITE" id="PS00649">
    <property type="entry name" value="G_PROTEIN_RECEP_F2_1"/>
    <property type="match status" value="1"/>
</dbReference>
<dbReference type="InterPro" id="IPR017983">
    <property type="entry name" value="GPCR_2_secretin-like_CS"/>
</dbReference>
<evidence type="ECO:0000259" key="14">
    <source>
        <dbReference type="PROSITE" id="PS50227"/>
    </source>
</evidence>
<feature type="transmembrane region" description="Helical" evidence="13">
    <location>
        <begin position="182"/>
        <end position="200"/>
    </location>
</feature>
<feature type="transmembrane region" description="Helical" evidence="13">
    <location>
        <begin position="348"/>
        <end position="368"/>
    </location>
</feature>
<dbReference type="GO" id="GO:0007188">
    <property type="term" value="P:adenylate cyclase-modulating G protein-coupled receptor signaling pathway"/>
    <property type="evidence" value="ECO:0007669"/>
    <property type="project" value="TreeGrafter"/>
</dbReference>
<proteinExistence type="inferred from homology"/>